<name>A0A840QGQ6_9PSEU</name>
<dbReference type="RefSeq" id="WP_184732190.1">
    <property type="nucleotide sequence ID" value="NZ_JACHIW010000002.1"/>
</dbReference>
<dbReference type="EMBL" id="JACHIW010000002">
    <property type="protein sequence ID" value="MBB5159676.1"/>
    <property type="molecule type" value="Genomic_DNA"/>
</dbReference>
<sequence length="111" mass="11627">MADDIVSGQGYRVDLDALMDAGLGVAEIVDEVRTGKIERADGPPEVYGHSGLATEIADFCDRAAQAAGYLTEDGMLLARLLIDSAGEYATADENGVAHLGDVAVEEASQRE</sequence>
<protein>
    <submittedName>
        <fullName evidence="1">Uncharacterized protein</fullName>
    </submittedName>
</protein>
<organism evidence="1 2">
    <name type="scientific">Saccharopolyspora phatthalungensis</name>
    <dbReference type="NCBI Taxonomy" id="664693"/>
    <lineage>
        <taxon>Bacteria</taxon>
        <taxon>Bacillati</taxon>
        <taxon>Actinomycetota</taxon>
        <taxon>Actinomycetes</taxon>
        <taxon>Pseudonocardiales</taxon>
        <taxon>Pseudonocardiaceae</taxon>
        <taxon>Saccharopolyspora</taxon>
    </lineage>
</organism>
<evidence type="ECO:0000313" key="2">
    <source>
        <dbReference type="Proteomes" id="UP000584374"/>
    </source>
</evidence>
<accession>A0A840QGQ6</accession>
<gene>
    <name evidence="1" type="ORF">BJ970_007275</name>
</gene>
<comment type="caution">
    <text evidence="1">The sequence shown here is derived from an EMBL/GenBank/DDBJ whole genome shotgun (WGS) entry which is preliminary data.</text>
</comment>
<proteinExistence type="predicted"/>
<dbReference type="AlphaFoldDB" id="A0A840QGQ6"/>
<keyword evidence="2" id="KW-1185">Reference proteome</keyword>
<reference evidence="1 2" key="1">
    <citation type="submission" date="2020-08" db="EMBL/GenBank/DDBJ databases">
        <title>Sequencing the genomes of 1000 actinobacteria strains.</title>
        <authorList>
            <person name="Klenk H.-P."/>
        </authorList>
    </citation>
    <scope>NUCLEOTIDE SEQUENCE [LARGE SCALE GENOMIC DNA]</scope>
    <source>
        <strain evidence="1 2">DSM 45584</strain>
    </source>
</reference>
<dbReference type="Proteomes" id="UP000584374">
    <property type="component" value="Unassembled WGS sequence"/>
</dbReference>
<evidence type="ECO:0000313" key="1">
    <source>
        <dbReference type="EMBL" id="MBB5159676.1"/>
    </source>
</evidence>